<dbReference type="Pfam" id="PF12695">
    <property type="entry name" value="Abhydrolase_5"/>
    <property type="match status" value="1"/>
</dbReference>
<evidence type="ECO:0000256" key="1">
    <source>
        <dbReference type="SAM" id="Phobius"/>
    </source>
</evidence>
<accession>A0A4Q1CIH3</accession>
<dbReference type="Proteomes" id="UP000290204">
    <property type="component" value="Unassembled WGS sequence"/>
</dbReference>
<keyword evidence="1" id="KW-0812">Transmembrane</keyword>
<dbReference type="OrthoDB" id="59888at2"/>
<evidence type="ECO:0000313" key="4">
    <source>
        <dbReference type="Proteomes" id="UP000290204"/>
    </source>
</evidence>
<organism evidence="3 4">
    <name type="scientific">Lacibacter luteus</name>
    <dbReference type="NCBI Taxonomy" id="2508719"/>
    <lineage>
        <taxon>Bacteria</taxon>
        <taxon>Pseudomonadati</taxon>
        <taxon>Bacteroidota</taxon>
        <taxon>Chitinophagia</taxon>
        <taxon>Chitinophagales</taxon>
        <taxon>Chitinophagaceae</taxon>
        <taxon>Lacibacter</taxon>
    </lineage>
</organism>
<sequence>MPTTKWTIKRVLKTVWIIAGLLFTCWLFYSYQAKNVDPALLAGNKTLTAEQTDDYYLFTPLQPFTDVLIFYPGAMVETKAYVPLCNKLATKNIQVYLIKMPWRLASKGYNKPKELNLLTDSSKKYILAGHSQGAKMAAQFVYENPGLIDRLVLIGTTHPRDISLTEATIPILKIYGSNDGVADEKTIIANKSKLPSNTILVKIDGANHSQFGYYGFQLGDDKAGISREQQLQLTVNSIMDFLNSGH</sequence>
<dbReference type="Gene3D" id="3.40.50.1820">
    <property type="entry name" value="alpha/beta hydrolase"/>
    <property type="match status" value="1"/>
</dbReference>
<dbReference type="GO" id="GO:0016787">
    <property type="term" value="F:hydrolase activity"/>
    <property type="evidence" value="ECO:0007669"/>
    <property type="project" value="UniProtKB-KW"/>
</dbReference>
<keyword evidence="4" id="KW-1185">Reference proteome</keyword>
<reference evidence="3 4" key="1">
    <citation type="submission" date="2019-01" db="EMBL/GenBank/DDBJ databases">
        <title>Lacibacter sp. strain TTM-7.</title>
        <authorList>
            <person name="Chen W.-M."/>
        </authorList>
    </citation>
    <scope>NUCLEOTIDE SEQUENCE [LARGE SCALE GENOMIC DNA]</scope>
    <source>
        <strain evidence="3 4">TTM-7</strain>
    </source>
</reference>
<evidence type="ECO:0000313" key="3">
    <source>
        <dbReference type="EMBL" id="RXK60396.1"/>
    </source>
</evidence>
<feature type="transmembrane region" description="Helical" evidence="1">
    <location>
        <begin position="12"/>
        <end position="31"/>
    </location>
</feature>
<protein>
    <submittedName>
        <fullName evidence="3">Alpha/beta hydrolase</fullName>
    </submittedName>
</protein>
<feature type="domain" description="Alpha/beta hydrolase fold-5" evidence="2">
    <location>
        <begin position="68"/>
        <end position="231"/>
    </location>
</feature>
<dbReference type="AlphaFoldDB" id="A0A4Q1CIH3"/>
<dbReference type="EMBL" id="SDHW01000002">
    <property type="protein sequence ID" value="RXK60396.1"/>
    <property type="molecule type" value="Genomic_DNA"/>
</dbReference>
<dbReference type="InterPro" id="IPR029059">
    <property type="entry name" value="AB_hydrolase_5"/>
</dbReference>
<evidence type="ECO:0000259" key="2">
    <source>
        <dbReference type="Pfam" id="PF12695"/>
    </source>
</evidence>
<keyword evidence="3" id="KW-0378">Hydrolase</keyword>
<proteinExistence type="predicted"/>
<dbReference type="InterPro" id="IPR029058">
    <property type="entry name" value="AB_hydrolase_fold"/>
</dbReference>
<name>A0A4Q1CIH3_9BACT</name>
<keyword evidence="1" id="KW-0472">Membrane</keyword>
<dbReference type="RefSeq" id="WP_129130356.1">
    <property type="nucleotide sequence ID" value="NZ_SDHW01000002.1"/>
</dbReference>
<dbReference type="SUPFAM" id="SSF53474">
    <property type="entry name" value="alpha/beta-Hydrolases"/>
    <property type="match status" value="1"/>
</dbReference>
<keyword evidence="1" id="KW-1133">Transmembrane helix</keyword>
<gene>
    <name evidence="3" type="ORF">ESA94_07960</name>
</gene>
<comment type="caution">
    <text evidence="3">The sequence shown here is derived from an EMBL/GenBank/DDBJ whole genome shotgun (WGS) entry which is preliminary data.</text>
</comment>